<evidence type="ECO:0000313" key="2">
    <source>
        <dbReference type="Proteomes" id="UP000006639"/>
    </source>
</evidence>
<accession>F7XWW4</accession>
<dbReference type="Proteomes" id="UP000006639">
    <property type="component" value="Chromosome"/>
</dbReference>
<protein>
    <submittedName>
        <fullName evidence="1">Uncharacterized protein</fullName>
    </submittedName>
</protein>
<sequence>MSEALVKEDLPNTTYARPALRLLPRSPSSISSTRSTNNDITFAITIHISRRYNRHACIITSRDAINSARQKLLSLIEMKGSSF</sequence>
<dbReference type="KEGG" id="mmn:midi_00877"/>
<gene>
    <name evidence="1" type="ordered locus">midi_00877</name>
</gene>
<dbReference type="AlphaFoldDB" id="F7XWW4"/>
<reference evidence="1 2" key="1">
    <citation type="journal article" date="2011" name="Mol. Biol. Evol.">
        <title>Phylogenomic evidence for the presence of a flagellum and cbb3 oxidase in the free-living mitochondrial ancestor.</title>
        <authorList>
            <person name="Sassera D."/>
            <person name="Lo N."/>
            <person name="Epis S."/>
            <person name="D'Auria G."/>
            <person name="Montagna M."/>
            <person name="Comandatore F."/>
            <person name="Horner D."/>
            <person name="Pereto J."/>
            <person name="Luciano A.M."/>
            <person name="Franciosi F."/>
            <person name="Ferri E."/>
            <person name="Crotti E."/>
            <person name="Bazzocchi C."/>
            <person name="Daffonchio D."/>
            <person name="Sacchi L."/>
            <person name="Moya A."/>
            <person name="Latorre A."/>
            <person name="Bandi C."/>
        </authorList>
    </citation>
    <scope>NUCLEOTIDE SEQUENCE [LARGE SCALE GENOMIC DNA]</scope>
    <source>
        <strain evidence="1 2">IricVA</strain>
    </source>
</reference>
<proteinExistence type="predicted"/>
<organism evidence="1 2">
    <name type="scientific">Midichloria mitochondrii (strain IricVA)</name>
    <dbReference type="NCBI Taxonomy" id="696127"/>
    <lineage>
        <taxon>Bacteria</taxon>
        <taxon>Pseudomonadati</taxon>
        <taxon>Pseudomonadota</taxon>
        <taxon>Alphaproteobacteria</taxon>
        <taxon>Rickettsiales</taxon>
        <taxon>Candidatus Midichloriaceae</taxon>
        <taxon>Candidatus Midichloria</taxon>
    </lineage>
</organism>
<dbReference type="HOGENOM" id="CLU_2538839_0_0_5"/>
<name>F7XWW4_MIDMI</name>
<keyword evidence="2" id="KW-1185">Reference proteome</keyword>
<dbReference type="EMBL" id="CP002130">
    <property type="protein sequence ID" value="AEI89163.1"/>
    <property type="molecule type" value="Genomic_DNA"/>
</dbReference>
<evidence type="ECO:0000313" key="1">
    <source>
        <dbReference type="EMBL" id="AEI89163.1"/>
    </source>
</evidence>